<dbReference type="InterPro" id="IPR045398">
    <property type="entry name" value="DUF6515"/>
</dbReference>
<gene>
    <name evidence="2" type="ORF">SAMN05421760_11033</name>
</gene>
<evidence type="ECO:0000313" key="2">
    <source>
        <dbReference type="EMBL" id="SIS99208.1"/>
    </source>
</evidence>
<dbReference type="AlphaFoldDB" id="A0A1N7NLV2"/>
<dbReference type="EMBL" id="FTOE01000010">
    <property type="protein sequence ID" value="SIS99208.1"/>
    <property type="molecule type" value="Genomic_DNA"/>
</dbReference>
<dbReference type="PROSITE" id="PS51257">
    <property type="entry name" value="PROKAR_LIPOPROTEIN"/>
    <property type="match status" value="1"/>
</dbReference>
<dbReference type="Pfam" id="PF20125">
    <property type="entry name" value="DUF6515"/>
    <property type="match status" value="1"/>
</dbReference>
<reference evidence="3" key="1">
    <citation type="submission" date="2017-01" db="EMBL/GenBank/DDBJ databases">
        <authorList>
            <person name="Varghese N."/>
            <person name="Submissions S."/>
        </authorList>
    </citation>
    <scope>NUCLEOTIDE SEQUENCE [LARGE SCALE GENOMIC DNA]</scope>
    <source>
        <strain evidence="3">DSM 22306</strain>
    </source>
</reference>
<keyword evidence="3" id="KW-1185">Reference proteome</keyword>
<dbReference type="Proteomes" id="UP000185999">
    <property type="component" value="Unassembled WGS sequence"/>
</dbReference>
<name>A0A1N7NLV2_9GAMM</name>
<organism evidence="2 3">
    <name type="scientific">Neptunomonas antarctica</name>
    <dbReference type="NCBI Taxonomy" id="619304"/>
    <lineage>
        <taxon>Bacteria</taxon>
        <taxon>Pseudomonadati</taxon>
        <taxon>Pseudomonadota</taxon>
        <taxon>Gammaproteobacteria</taxon>
        <taxon>Oceanospirillales</taxon>
        <taxon>Oceanospirillaceae</taxon>
        <taxon>Neptunomonas</taxon>
    </lineage>
</organism>
<dbReference type="STRING" id="619304.SAMN05421760_11033"/>
<evidence type="ECO:0000256" key="1">
    <source>
        <dbReference type="SAM" id="Phobius"/>
    </source>
</evidence>
<sequence length="200" mass="21619">MKSRWIPIVCALIFLSACGGPMSRGGHGGGGPALILGLGVAAGVAIAALSAPRYAPGHSMHTLPRGAIAIHHGGIEYRYHTGIYYRHMGDDYRVVLPPPGLIIHSRLPHPDTIFIDDETYYVVEGVYYQRSGNNYMVVKAPINSAQTNSEGYKAGQHYAVLPDGAKPVKIDNTQYFAYSGLFFLPQSSDGQVTYLAVKLN</sequence>
<proteinExistence type="predicted"/>
<keyword evidence="1" id="KW-0472">Membrane</keyword>
<evidence type="ECO:0000313" key="3">
    <source>
        <dbReference type="Proteomes" id="UP000185999"/>
    </source>
</evidence>
<keyword evidence="1" id="KW-1133">Transmembrane helix</keyword>
<accession>A0A1N7NLV2</accession>
<dbReference type="OrthoDB" id="196716at2"/>
<dbReference type="RefSeq" id="WP_054339869.1">
    <property type="nucleotide sequence ID" value="NZ_FTOE01000010.1"/>
</dbReference>
<keyword evidence="1" id="KW-0812">Transmembrane</keyword>
<feature type="transmembrane region" description="Helical" evidence="1">
    <location>
        <begin position="29"/>
        <end position="51"/>
    </location>
</feature>
<protein>
    <submittedName>
        <fullName evidence="2">Uncharacterized protein</fullName>
    </submittedName>
</protein>